<keyword evidence="1" id="KW-0812">Transmembrane</keyword>
<dbReference type="EMBL" id="NMUQ01000001">
    <property type="protein sequence ID" value="OXM16651.1"/>
    <property type="molecule type" value="Genomic_DNA"/>
</dbReference>
<feature type="transmembrane region" description="Helical" evidence="1">
    <location>
        <begin position="6"/>
        <end position="21"/>
    </location>
</feature>
<protein>
    <submittedName>
        <fullName evidence="2">Uncharacterized protein</fullName>
    </submittedName>
</protein>
<reference evidence="2 3" key="1">
    <citation type="submission" date="2017-07" db="EMBL/GenBank/DDBJ databases">
        <title>Paenibacillus herberti R33 genome sequencing and assembly.</title>
        <authorList>
            <person name="Su W."/>
        </authorList>
    </citation>
    <scope>NUCLEOTIDE SEQUENCE [LARGE SCALE GENOMIC DNA]</scope>
    <source>
        <strain evidence="2 3">R33</strain>
    </source>
</reference>
<dbReference type="Proteomes" id="UP000215145">
    <property type="component" value="Unassembled WGS sequence"/>
</dbReference>
<keyword evidence="3" id="KW-1185">Reference proteome</keyword>
<keyword evidence="1" id="KW-1133">Transmembrane helix</keyword>
<comment type="caution">
    <text evidence="2">The sequence shown here is derived from an EMBL/GenBank/DDBJ whole genome shotgun (WGS) entry which is preliminary data.</text>
</comment>
<evidence type="ECO:0000256" key="1">
    <source>
        <dbReference type="SAM" id="Phobius"/>
    </source>
</evidence>
<feature type="transmembrane region" description="Helical" evidence="1">
    <location>
        <begin position="33"/>
        <end position="50"/>
    </location>
</feature>
<feature type="transmembrane region" description="Helical" evidence="1">
    <location>
        <begin position="56"/>
        <end position="74"/>
    </location>
</feature>
<name>A0A229P3M0_9BACL</name>
<keyword evidence="1" id="KW-0472">Membrane</keyword>
<organism evidence="2 3">
    <name type="scientific">Paenibacillus herberti</name>
    <dbReference type="NCBI Taxonomy" id="1619309"/>
    <lineage>
        <taxon>Bacteria</taxon>
        <taxon>Bacillati</taxon>
        <taxon>Bacillota</taxon>
        <taxon>Bacilli</taxon>
        <taxon>Bacillales</taxon>
        <taxon>Paenibacillaceae</taxon>
        <taxon>Paenibacillus</taxon>
    </lineage>
</organism>
<dbReference type="AlphaFoldDB" id="A0A229P3M0"/>
<gene>
    <name evidence="2" type="ORF">CGZ75_08325</name>
</gene>
<evidence type="ECO:0000313" key="3">
    <source>
        <dbReference type="Proteomes" id="UP000215145"/>
    </source>
</evidence>
<accession>A0A229P3M0</accession>
<sequence>MLIFAIILNIFALTVVVHKIIHSIHNKSNVVETLFLFFSSGNVSFMIGLFEKSLRLFFMSINVVLLLVYLLILIKKKKE</sequence>
<proteinExistence type="predicted"/>
<evidence type="ECO:0000313" key="2">
    <source>
        <dbReference type="EMBL" id="OXM16651.1"/>
    </source>
</evidence>